<reference evidence="1 2" key="1">
    <citation type="submission" date="2014-10" db="EMBL/GenBank/DDBJ databases">
        <title>Genome sequencing of Vitellibacter vladivostokensis KMM 3516.</title>
        <authorList>
            <person name="Thevarajoo S."/>
            <person name="Selvaratnam C."/>
            <person name="Goh K.M."/>
            <person name="Chong C.S."/>
        </authorList>
    </citation>
    <scope>NUCLEOTIDE SEQUENCE [LARGE SCALE GENOMIC DNA]</scope>
    <source>
        <strain evidence="1 2">KMM 3516</strain>
    </source>
</reference>
<dbReference type="RefSeq" id="WP_045079484.1">
    <property type="nucleotide sequence ID" value="NZ_JSVU01000002.1"/>
</dbReference>
<dbReference type="EMBL" id="JSVU01000002">
    <property type="protein sequence ID" value="KJJ39310.1"/>
    <property type="molecule type" value="Genomic_DNA"/>
</dbReference>
<dbReference type="Proteomes" id="UP000033497">
    <property type="component" value="Unassembled WGS sequence"/>
</dbReference>
<organism evidence="1 2">
    <name type="scientific">Aequorivita vladivostokensis</name>
    <dbReference type="NCBI Taxonomy" id="171194"/>
    <lineage>
        <taxon>Bacteria</taxon>
        <taxon>Pseudomonadati</taxon>
        <taxon>Bacteroidota</taxon>
        <taxon>Flavobacteriia</taxon>
        <taxon>Flavobacteriales</taxon>
        <taxon>Flavobacteriaceae</taxon>
        <taxon>Aequorivita</taxon>
    </lineage>
</organism>
<protein>
    <submittedName>
        <fullName evidence="1">Uncharacterized protein</fullName>
    </submittedName>
</protein>
<name>A0ABR5DKL5_9FLAO</name>
<evidence type="ECO:0000313" key="2">
    <source>
        <dbReference type="Proteomes" id="UP000033497"/>
    </source>
</evidence>
<comment type="caution">
    <text evidence="1">The sequence shown here is derived from an EMBL/GenBank/DDBJ whole genome shotgun (WGS) entry which is preliminary data.</text>
</comment>
<keyword evidence="2" id="KW-1185">Reference proteome</keyword>
<evidence type="ECO:0000313" key="1">
    <source>
        <dbReference type="EMBL" id="KJJ39310.1"/>
    </source>
</evidence>
<gene>
    <name evidence="1" type="ORF">MB09_03440</name>
</gene>
<accession>A0ABR5DKL5</accession>
<proteinExistence type="predicted"/>
<sequence>MAGAVNTWKILQIFQSSFYWERSLPGHATAYIDKGTQNKKNQMFKNLFTKKEYNSKTGFFKVDKEDLIPIDELEKGSINDCIKTIGFPTNHIYTIHTSDSNKISCLGFTTLTRKLQFVLSKNPQIKISYSDALKASKNIDWDFEYSDLNVEDILQEGIESENFDLEFVKSILDLNNEDKNLYKSNRFGLFLHFENDILKAFSSSEWENSSTKWLRGLNQKMIENMTDEAKQYHRNEIEAMEEVNSQTKAFMNVPNAMRNEYLSLHKSGRGNINFFNLVIAHYTKDCGQDEFLFMNKGRFEKTDDQTFRVGNYNYEFDNNKVLIDVYGE</sequence>